<proteinExistence type="predicted"/>
<keyword evidence="3" id="KW-1185">Reference proteome</keyword>
<gene>
    <name evidence="2" type="ORF">GIY56_15465</name>
</gene>
<evidence type="ECO:0000256" key="1">
    <source>
        <dbReference type="SAM" id="MobiDB-lite"/>
    </source>
</evidence>
<sequence>MRSSRKKPNAILKRDGEFTQTIGKITSSRPNPLSSLAQELRGKLDAARPTEPADVQPEALVAAEQGRGPDPAAPLDPPIAEQPSQEQPPAVQTPTASGQAGREATETATVEHDAETAPGRGPQGSAPPPPPPEKKPDAGRAGVTEAGVDVTLTIRIPSDLERRAETWAAAVGLPPVTLLRNSLNRFKPKLMGQLKSVKAGEVDLDRAESVGRHMQTRVRFTSVEYAEMEARLDPAGFGVLRSMLNHYARARFSDFLDELMTNAGY</sequence>
<dbReference type="EMBL" id="WMBT01000013">
    <property type="protein sequence ID" value="MTE01687.1"/>
    <property type="molecule type" value="Genomic_DNA"/>
</dbReference>
<evidence type="ECO:0000313" key="2">
    <source>
        <dbReference type="EMBL" id="MTE01687.1"/>
    </source>
</evidence>
<accession>A0A6L6HRE6</accession>
<dbReference type="Proteomes" id="UP000481417">
    <property type="component" value="Unassembled WGS sequence"/>
</dbReference>
<evidence type="ECO:0000313" key="3">
    <source>
        <dbReference type="Proteomes" id="UP000481417"/>
    </source>
</evidence>
<feature type="region of interest" description="Disordered" evidence="1">
    <location>
        <begin position="1"/>
        <end position="146"/>
    </location>
</feature>
<feature type="compositionally biased region" description="Basic and acidic residues" evidence="1">
    <location>
        <begin position="103"/>
        <end position="115"/>
    </location>
</feature>
<comment type="caution">
    <text evidence="2">The sequence shown here is derived from an EMBL/GenBank/DDBJ whole genome shotgun (WGS) entry which is preliminary data.</text>
</comment>
<reference evidence="2 3" key="1">
    <citation type="submission" date="2019-11" db="EMBL/GenBank/DDBJ databases">
        <authorList>
            <person name="Lang L."/>
        </authorList>
    </citation>
    <scope>NUCLEOTIDE SEQUENCE [LARGE SCALE GENOMIC DNA]</scope>
    <source>
        <strain evidence="2 3">YIM 132242</strain>
    </source>
</reference>
<feature type="compositionally biased region" description="Polar residues" evidence="1">
    <location>
        <begin position="82"/>
        <end position="98"/>
    </location>
</feature>
<organism evidence="2 3">
    <name type="scientific">Paracoccus lichenicola</name>
    <dbReference type="NCBI Taxonomy" id="2665644"/>
    <lineage>
        <taxon>Bacteria</taxon>
        <taxon>Pseudomonadati</taxon>
        <taxon>Pseudomonadota</taxon>
        <taxon>Alphaproteobacteria</taxon>
        <taxon>Rhodobacterales</taxon>
        <taxon>Paracoccaceae</taxon>
        <taxon>Paracoccus</taxon>
    </lineage>
</organism>
<name>A0A6L6HRE6_9RHOB</name>
<dbReference type="AlphaFoldDB" id="A0A6L6HRE6"/>
<dbReference type="RefSeq" id="WP_154765767.1">
    <property type="nucleotide sequence ID" value="NZ_WMBT01000013.1"/>
</dbReference>
<protein>
    <submittedName>
        <fullName evidence="2">Uncharacterized protein</fullName>
    </submittedName>
</protein>
<feature type="compositionally biased region" description="Polar residues" evidence="1">
    <location>
        <begin position="18"/>
        <end position="37"/>
    </location>
</feature>